<organism evidence="2 3">
    <name type="scientific">Clavelina lepadiformis</name>
    <name type="common">Light-bulb sea squirt</name>
    <name type="synonym">Ascidia lepadiformis</name>
    <dbReference type="NCBI Taxonomy" id="159417"/>
    <lineage>
        <taxon>Eukaryota</taxon>
        <taxon>Metazoa</taxon>
        <taxon>Chordata</taxon>
        <taxon>Tunicata</taxon>
        <taxon>Ascidiacea</taxon>
        <taxon>Aplousobranchia</taxon>
        <taxon>Clavelinidae</taxon>
        <taxon>Clavelina</taxon>
    </lineage>
</organism>
<protein>
    <recommendedName>
        <fullName evidence="4">LisH domain-containing protein</fullName>
    </recommendedName>
</protein>
<feature type="region of interest" description="Disordered" evidence="1">
    <location>
        <begin position="1407"/>
        <end position="1439"/>
    </location>
</feature>
<keyword evidence="3" id="KW-1185">Reference proteome</keyword>
<feature type="compositionally biased region" description="Basic residues" evidence="1">
    <location>
        <begin position="661"/>
        <end position="681"/>
    </location>
</feature>
<evidence type="ECO:0000256" key="1">
    <source>
        <dbReference type="SAM" id="MobiDB-lite"/>
    </source>
</evidence>
<feature type="region of interest" description="Disordered" evidence="1">
    <location>
        <begin position="1681"/>
        <end position="1744"/>
    </location>
</feature>
<feature type="compositionally biased region" description="Polar residues" evidence="1">
    <location>
        <begin position="510"/>
        <end position="522"/>
    </location>
</feature>
<feature type="compositionally biased region" description="Polar residues" evidence="1">
    <location>
        <begin position="1493"/>
        <end position="1517"/>
    </location>
</feature>
<evidence type="ECO:0008006" key="4">
    <source>
        <dbReference type="Google" id="ProtNLM"/>
    </source>
</evidence>
<sequence length="1761" mass="192839">MLLHSDVARLVLGYLAEESCPLTYQSFVNESSHLRGLCDEMFEQGVTEFSPMTVFGKSLRIILNEYYVMKDAEAQYLRLKHKARGRNQKFLQMWAKLDDALAAIKSYQVASILDRSHISKLQCQICGSVLSKDGSVVKEAAPTDMIFNKQTTVPRLIVAPTSEAGTSANINSPAVNLTTLPIHPQEKSPDLQKTSEHQKKKKKKPKRLNDLERKDRDTEVLGHDASGLLLQNIHNSDTMAVVGATIISQMKKCAQNEQTSSSTPSSSRVNLDIDTNITKSNQESIVQLTLESLLQSDHLSATRQQLEFGKELEELLDFHEPAETEDTDGKNQIKSSTEIEAVESGNGDLVLLVDTASDQVTESSKNFEPDSVVTVEEAVDNEINAVGQRATLENDKPNLSLQLDEEKGDHMLHCDDTFSAVAVPTPQEIATNEQRPDLIETAPSQMPMSPASHKDHEEFNEVVTQSQQTENTTNELSGKHTRIKPSETETLAAVNEILSASGSEPLPDNCGQQPTSHFPESDSQNEHFSTDYDNIQEQEHNAYNAETLAAINGILPPSELQNIANDTGNYLIETSICNNGDKQRKNANESSIRVDVLGLSKAVEQKKIDNPQVTDKTETADNDMAMEENTPIKTRSMMELQGSPAKFTRSQTRMLKDKPLRSKSKTPKIKMKSQKSKKKSSVKTLPKNKMTKTKPCSVVIKENIVSKTATPVKNSPSSSNTSAGTSPADVLSAVSLQPTFPRKVNCSPRKLTVRYGLRLISEDGDCDANGKELQLLEDLKLPLPSSSRLLSHSPETCDLEKPGSCAGLDDLLVGPSVTKVDNDLLELQSENLLELTSVTNSAPPGFDDDELPAILTRSCKSRTIVGPTPPSSANRSCEKGSSVKMVASACLNDMNELLEVVPVCTTPSVDGGKAICNSAIKVQTISSVPGKPQPSWYSVSKSDILVVPENQPVEMDSILEQLVQQAKAAREKHNPLVVKAKTNQQFGQCANNLLPMPSVTSACVTVTTSASFTSCTSSSNSVSTDNCLSTCIQTTSKITASKSGLSNGKSVDPQIFTDLCNKTVTGDSLTSLLNETSLTQMVDAAQLVDDMKQVDPATSPKPQFKTISPSAGLFSVFESNEAIDSGHTVPDTTPVVTQTLREWLNKTDLSTDENFDQRTEAVCRNLNFHTPNVTKKIRKPRYRKLLPKPGTSGTSGSGIHSFCAQPLRFEQQVAGGSILRQVNAQPTQLESFRIPLLSGATVPLSVARPAINVINSPQPSTFVVSCQNTLLTTSLPQRLSVKICPATPLSPVGISSSHPSLPSVYSSTPITSLQNHTSQAPENIVSEISKIISEETLPISSMDNLEAFVQSTNAVASSPFKTSTTAIKVEGLTQKKDDINGKPGRAKQDALHEDSLEEFSLQILTSDEERVSSVVSPQPVSRKRKAANEETSPYTDKVKKLTEGDITAMLNKLHGIEPDTKSKKHGKTNKQKSKKLKRSTKDNEELSDVKFSPATTESVKFKSPNNMTMLSSPSTQDEFVKPRPKQDTTQTLSTEETASSDYTKTKLNHTTTNDTTQVESVNDTPKKKKRKHKKKIKKDKSDKKNGTKSKSSSKKHENQEKRRISLTRIPIPESELGGSPLHLKSPSPVLVYKDSPNTLTLVAESLVELSQSGDAMPATEITHDASLAEYKKSVFEPTDFREKSIKLSPDQHRKSEYHRNSSHNKLENVASPTGTSVNVTDKTELFKEKRHKKSRKSKSKHKPINLEHLDIAKVLDRLKYD</sequence>
<feature type="compositionally biased region" description="Basic residues" evidence="1">
    <location>
        <begin position="1728"/>
        <end position="1743"/>
    </location>
</feature>
<feature type="compositionally biased region" description="Polar residues" evidence="1">
    <location>
        <begin position="1710"/>
        <end position="1720"/>
    </location>
</feature>
<dbReference type="EMBL" id="CAWYQH010000001">
    <property type="protein sequence ID" value="CAK8672376.1"/>
    <property type="molecule type" value="Genomic_DNA"/>
</dbReference>
<dbReference type="Proteomes" id="UP001642483">
    <property type="component" value="Unassembled WGS sequence"/>
</dbReference>
<feature type="region of interest" description="Disordered" evidence="1">
    <location>
        <begin position="646"/>
        <end position="696"/>
    </location>
</feature>
<feature type="compositionally biased region" description="Basic and acidic residues" evidence="1">
    <location>
        <begin position="1681"/>
        <end position="1699"/>
    </location>
</feature>
<comment type="caution">
    <text evidence="2">The sequence shown here is derived from an EMBL/GenBank/DDBJ whole genome shotgun (WGS) entry which is preliminary data.</text>
</comment>
<feature type="compositionally biased region" description="Basic and acidic residues" evidence="1">
    <location>
        <begin position="1479"/>
        <end position="1488"/>
    </location>
</feature>
<reference evidence="2 3" key="1">
    <citation type="submission" date="2024-02" db="EMBL/GenBank/DDBJ databases">
        <authorList>
            <person name="Daric V."/>
            <person name="Darras S."/>
        </authorList>
    </citation>
    <scope>NUCLEOTIDE SEQUENCE [LARGE SCALE GENOMIC DNA]</scope>
</reference>
<evidence type="ECO:0000313" key="2">
    <source>
        <dbReference type="EMBL" id="CAK8672376.1"/>
    </source>
</evidence>
<feature type="compositionally biased region" description="Basic residues" evidence="1">
    <location>
        <begin position="1566"/>
        <end position="1578"/>
    </location>
</feature>
<feature type="compositionally biased region" description="Low complexity" evidence="1">
    <location>
        <begin position="464"/>
        <end position="475"/>
    </location>
</feature>
<proteinExistence type="predicted"/>
<accession>A0ABP0EZ37</accession>
<feature type="region of interest" description="Disordered" evidence="1">
    <location>
        <begin position="1454"/>
        <end position="1624"/>
    </location>
</feature>
<feature type="compositionally biased region" description="Basic residues" evidence="1">
    <location>
        <begin position="1462"/>
        <end position="1478"/>
    </location>
</feature>
<gene>
    <name evidence="2" type="ORF">CVLEPA_LOCUS1330</name>
</gene>
<feature type="region of interest" description="Disordered" evidence="1">
    <location>
        <begin position="501"/>
        <end position="528"/>
    </location>
</feature>
<feature type="region of interest" description="Disordered" evidence="1">
    <location>
        <begin position="180"/>
        <end position="219"/>
    </location>
</feature>
<feature type="region of interest" description="Disordered" evidence="1">
    <location>
        <begin position="464"/>
        <end position="487"/>
    </location>
</feature>
<evidence type="ECO:0000313" key="3">
    <source>
        <dbReference type="Proteomes" id="UP001642483"/>
    </source>
</evidence>
<feature type="compositionally biased region" description="Basic and acidic residues" evidence="1">
    <location>
        <begin position="184"/>
        <end position="197"/>
    </location>
</feature>
<name>A0ABP0EZ37_CLALP</name>
<feature type="compositionally biased region" description="Basic and acidic residues" evidence="1">
    <location>
        <begin position="207"/>
        <end position="219"/>
    </location>
</feature>
<feature type="compositionally biased region" description="Basic and acidic residues" evidence="1">
    <location>
        <begin position="1594"/>
        <end position="1603"/>
    </location>
</feature>
<feature type="compositionally biased region" description="Polar residues" evidence="1">
    <location>
        <begin position="1527"/>
        <end position="1542"/>
    </location>
</feature>